<accession>A0A1M7B9F7</accession>
<dbReference type="RefSeq" id="WP_149778262.1">
    <property type="nucleotide sequence ID" value="NZ_FRCB01000001.1"/>
</dbReference>
<dbReference type="PANTHER" id="PTHR36504:SF1">
    <property type="entry name" value="LIPOPOLYSACCHARIDE EXPORT SYSTEM PROTEIN LPTA"/>
    <property type="match status" value="1"/>
</dbReference>
<dbReference type="EMBL" id="FRCB01000001">
    <property type="protein sequence ID" value="SHL51678.1"/>
    <property type="molecule type" value="Genomic_DNA"/>
</dbReference>
<feature type="signal peptide" evidence="2">
    <location>
        <begin position="1"/>
        <end position="22"/>
    </location>
</feature>
<evidence type="ECO:0000259" key="3">
    <source>
        <dbReference type="Pfam" id="PF03968"/>
    </source>
</evidence>
<feature type="domain" description="Organic solvent tolerance-like N-terminal" evidence="3">
    <location>
        <begin position="41"/>
        <end position="146"/>
    </location>
</feature>
<reference evidence="4 5" key="1">
    <citation type="submission" date="2016-11" db="EMBL/GenBank/DDBJ databases">
        <authorList>
            <person name="Varghese N."/>
            <person name="Submissions S."/>
        </authorList>
    </citation>
    <scope>NUCLEOTIDE SEQUENCE [LARGE SCALE GENOMIC DNA]</scope>
    <source>
        <strain evidence="4 5">DSM 28249</strain>
    </source>
</reference>
<organism evidence="4 5">
    <name type="scientific">Roseovarius litoreus</name>
    <dbReference type="NCBI Taxonomy" id="1155722"/>
    <lineage>
        <taxon>Bacteria</taxon>
        <taxon>Pseudomonadati</taxon>
        <taxon>Pseudomonadota</taxon>
        <taxon>Alphaproteobacteria</taxon>
        <taxon>Rhodobacterales</taxon>
        <taxon>Roseobacteraceae</taxon>
        <taxon>Roseovarius</taxon>
    </lineage>
</organism>
<dbReference type="GO" id="GO:0030288">
    <property type="term" value="C:outer membrane-bounded periplasmic space"/>
    <property type="evidence" value="ECO:0007669"/>
    <property type="project" value="TreeGrafter"/>
</dbReference>
<dbReference type="Proteomes" id="UP000322545">
    <property type="component" value="Unassembled WGS sequence"/>
</dbReference>
<gene>
    <name evidence="4" type="ORF">SAMN05443432_101736</name>
</gene>
<evidence type="ECO:0000256" key="1">
    <source>
        <dbReference type="ARBA" id="ARBA00022729"/>
    </source>
</evidence>
<dbReference type="Gene3D" id="2.60.450.10">
    <property type="entry name" value="Lipopolysaccharide (LPS) transport protein A like domain"/>
    <property type="match status" value="1"/>
</dbReference>
<feature type="chain" id="PRO_5012952060" evidence="2">
    <location>
        <begin position="23"/>
        <end position="167"/>
    </location>
</feature>
<evidence type="ECO:0000313" key="4">
    <source>
        <dbReference type="EMBL" id="SHL51678.1"/>
    </source>
</evidence>
<dbReference type="GO" id="GO:0017089">
    <property type="term" value="F:glycolipid transfer activity"/>
    <property type="evidence" value="ECO:0007669"/>
    <property type="project" value="TreeGrafter"/>
</dbReference>
<proteinExistence type="predicted"/>
<name>A0A1M7B9F7_9RHOB</name>
<protein>
    <submittedName>
        <fullName evidence="4">Lipopolysaccharide export system protein LptA</fullName>
    </submittedName>
</protein>
<dbReference type="InterPro" id="IPR052037">
    <property type="entry name" value="LPS_export_LptA"/>
</dbReference>
<evidence type="ECO:0000256" key="2">
    <source>
        <dbReference type="SAM" id="SignalP"/>
    </source>
</evidence>
<dbReference type="Pfam" id="PF03968">
    <property type="entry name" value="LptD_N"/>
    <property type="match status" value="1"/>
</dbReference>
<keyword evidence="5" id="KW-1185">Reference proteome</keyword>
<dbReference type="AlphaFoldDB" id="A0A1M7B9F7"/>
<sequence>MIRLSCLVFSLLLAGLPSVGHAQSAQVAFGDSQQDSNLPVEVVSEVLNVNENDGTAIFTGNVIVGQGEMRLWAPRVEVIYKQDQSGIESLHATGGVTLVSGEDAAEAREADYNIDTGMIEMEGEVLLVQGPQTLTSDKMVVDTRAGTAQMTGRVKTVLQPQQQQPQD</sequence>
<dbReference type="PANTHER" id="PTHR36504">
    <property type="entry name" value="LIPOPOLYSACCHARIDE EXPORT SYSTEM PROTEIN LPTA"/>
    <property type="match status" value="1"/>
</dbReference>
<dbReference type="InterPro" id="IPR005653">
    <property type="entry name" value="OstA-like_N"/>
</dbReference>
<dbReference type="GO" id="GO:0009279">
    <property type="term" value="C:cell outer membrane"/>
    <property type="evidence" value="ECO:0007669"/>
    <property type="project" value="TreeGrafter"/>
</dbReference>
<keyword evidence="1 2" id="KW-0732">Signal</keyword>
<evidence type="ECO:0000313" key="5">
    <source>
        <dbReference type="Proteomes" id="UP000322545"/>
    </source>
</evidence>
<dbReference type="GO" id="GO:0015920">
    <property type="term" value="P:lipopolysaccharide transport"/>
    <property type="evidence" value="ECO:0007669"/>
    <property type="project" value="TreeGrafter"/>
</dbReference>